<accession>A0A6G6Y3A5</accession>
<dbReference type="InterPro" id="IPR050397">
    <property type="entry name" value="Env_Response_Regulators"/>
</dbReference>
<protein>
    <submittedName>
        <fullName evidence="6">Crp/Fnr family transcriptional regulator</fullName>
    </submittedName>
</protein>
<evidence type="ECO:0000259" key="5">
    <source>
        <dbReference type="PROSITE" id="PS51063"/>
    </source>
</evidence>
<dbReference type="Gene3D" id="2.60.120.10">
    <property type="entry name" value="Jelly Rolls"/>
    <property type="match status" value="1"/>
</dbReference>
<dbReference type="SUPFAM" id="SSF51206">
    <property type="entry name" value="cAMP-binding domain-like"/>
    <property type="match status" value="1"/>
</dbReference>
<evidence type="ECO:0000259" key="4">
    <source>
        <dbReference type="PROSITE" id="PS50042"/>
    </source>
</evidence>
<dbReference type="PANTHER" id="PTHR24567:SF74">
    <property type="entry name" value="HTH-TYPE TRANSCRIPTIONAL REGULATOR ARCR"/>
    <property type="match status" value="1"/>
</dbReference>
<feature type="domain" description="Cyclic nucleotide-binding" evidence="4">
    <location>
        <begin position="10"/>
        <end position="112"/>
    </location>
</feature>
<dbReference type="PROSITE" id="PS50042">
    <property type="entry name" value="CNMP_BINDING_3"/>
    <property type="match status" value="1"/>
</dbReference>
<evidence type="ECO:0000256" key="2">
    <source>
        <dbReference type="ARBA" id="ARBA00023125"/>
    </source>
</evidence>
<dbReference type="SUPFAM" id="SSF46785">
    <property type="entry name" value="Winged helix' DNA-binding domain"/>
    <property type="match status" value="1"/>
</dbReference>
<dbReference type="SMART" id="SM00419">
    <property type="entry name" value="HTH_CRP"/>
    <property type="match status" value="1"/>
</dbReference>
<dbReference type="PANTHER" id="PTHR24567">
    <property type="entry name" value="CRP FAMILY TRANSCRIPTIONAL REGULATORY PROTEIN"/>
    <property type="match status" value="1"/>
</dbReference>
<dbReference type="Proteomes" id="UP000501568">
    <property type="component" value="Chromosome"/>
</dbReference>
<dbReference type="SMART" id="SM00100">
    <property type="entry name" value="cNMP"/>
    <property type="match status" value="1"/>
</dbReference>
<dbReference type="GO" id="GO:0003677">
    <property type="term" value="F:DNA binding"/>
    <property type="evidence" value="ECO:0007669"/>
    <property type="project" value="UniProtKB-KW"/>
</dbReference>
<dbReference type="InterPro" id="IPR014710">
    <property type="entry name" value="RmlC-like_jellyroll"/>
</dbReference>
<proteinExistence type="predicted"/>
<name>A0A6G6Y3A5_9SPHN</name>
<dbReference type="InterPro" id="IPR036388">
    <property type="entry name" value="WH-like_DNA-bd_sf"/>
</dbReference>
<keyword evidence="7" id="KW-1185">Reference proteome</keyword>
<evidence type="ECO:0000313" key="6">
    <source>
        <dbReference type="EMBL" id="QIG79380.1"/>
    </source>
</evidence>
<dbReference type="KEGG" id="spzr:G5C33_05965"/>
<dbReference type="InterPro" id="IPR036390">
    <property type="entry name" value="WH_DNA-bd_sf"/>
</dbReference>
<keyword evidence="3" id="KW-0804">Transcription</keyword>
<evidence type="ECO:0000256" key="3">
    <source>
        <dbReference type="ARBA" id="ARBA00023163"/>
    </source>
</evidence>
<dbReference type="Gene3D" id="1.10.10.10">
    <property type="entry name" value="Winged helix-like DNA-binding domain superfamily/Winged helix DNA-binding domain"/>
    <property type="match status" value="1"/>
</dbReference>
<dbReference type="InterPro" id="IPR012318">
    <property type="entry name" value="HTH_CRP"/>
</dbReference>
<reference evidence="6 7" key="1">
    <citation type="submission" date="2020-02" db="EMBL/GenBank/DDBJ databases">
        <authorList>
            <person name="Zheng R.K."/>
            <person name="Sun C.M."/>
        </authorList>
    </citation>
    <scope>NUCLEOTIDE SEQUENCE [LARGE SCALE GENOMIC DNA]</scope>
    <source>
        <strain evidence="7">zrk23</strain>
    </source>
</reference>
<dbReference type="CDD" id="cd00038">
    <property type="entry name" value="CAP_ED"/>
    <property type="match status" value="1"/>
</dbReference>
<dbReference type="PROSITE" id="PS51063">
    <property type="entry name" value="HTH_CRP_2"/>
    <property type="match status" value="1"/>
</dbReference>
<dbReference type="AlphaFoldDB" id="A0A6G6Y3A5"/>
<keyword evidence="1" id="KW-0805">Transcription regulation</keyword>
<dbReference type="EMBL" id="CP049109">
    <property type="protein sequence ID" value="QIG79380.1"/>
    <property type="molecule type" value="Genomic_DNA"/>
</dbReference>
<dbReference type="GO" id="GO:0005829">
    <property type="term" value="C:cytosol"/>
    <property type="evidence" value="ECO:0007669"/>
    <property type="project" value="TreeGrafter"/>
</dbReference>
<dbReference type="RefSeq" id="WP_165326381.1">
    <property type="nucleotide sequence ID" value="NZ_CP049109.1"/>
</dbReference>
<organism evidence="6 7">
    <name type="scientific">Stakelama tenebrarum</name>
    <dbReference type="NCBI Taxonomy" id="2711215"/>
    <lineage>
        <taxon>Bacteria</taxon>
        <taxon>Pseudomonadati</taxon>
        <taxon>Pseudomonadota</taxon>
        <taxon>Alphaproteobacteria</taxon>
        <taxon>Sphingomonadales</taxon>
        <taxon>Sphingomonadaceae</taxon>
        <taxon>Stakelama</taxon>
    </lineage>
</organism>
<dbReference type="Pfam" id="PF00027">
    <property type="entry name" value="cNMP_binding"/>
    <property type="match status" value="1"/>
</dbReference>
<feature type="domain" description="HTH crp-type" evidence="5">
    <location>
        <begin position="144"/>
        <end position="217"/>
    </location>
</feature>
<evidence type="ECO:0000313" key="7">
    <source>
        <dbReference type="Proteomes" id="UP000501568"/>
    </source>
</evidence>
<evidence type="ECO:0000256" key="1">
    <source>
        <dbReference type="ARBA" id="ARBA00023015"/>
    </source>
</evidence>
<gene>
    <name evidence="6" type="ORF">G5C33_05965</name>
</gene>
<dbReference type="InterPro" id="IPR018490">
    <property type="entry name" value="cNMP-bd_dom_sf"/>
</dbReference>
<dbReference type="InterPro" id="IPR000595">
    <property type="entry name" value="cNMP-bd_dom"/>
</dbReference>
<dbReference type="Pfam" id="PF13545">
    <property type="entry name" value="HTH_Crp_2"/>
    <property type="match status" value="1"/>
</dbReference>
<keyword evidence="2" id="KW-0238">DNA-binding</keyword>
<sequence length="227" mass="25057">MTEAFSTFDLLQWMDAETRAAFKAAARVRKYRSGQIIYMQGDTGAEMYRLLSGSVNFTVNRPDGRELVFALFQPGDCFGDSSLVDDDVRPQTVEALTDLEVEVVGRADFNRLRAAHRSFDDALLRSVTRQLRLVCAFYEDANMNPLSVRVAGRIVSAALSFGAQHSDGLRLTIPLSQTELAAMAGASRQSVNKVLQAFQAEALLRVEYGGLLILDLEGLKARMTLPD</sequence>
<dbReference type="GO" id="GO:0003700">
    <property type="term" value="F:DNA-binding transcription factor activity"/>
    <property type="evidence" value="ECO:0007669"/>
    <property type="project" value="TreeGrafter"/>
</dbReference>